<feature type="domain" description="SLH" evidence="4">
    <location>
        <begin position="159"/>
        <end position="220"/>
    </location>
</feature>
<evidence type="ECO:0000259" key="4">
    <source>
        <dbReference type="PROSITE" id="PS51272"/>
    </source>
</evidence>
<reference evidence="5 6" key="1">
    <citation type="submission" date="2018-06" db="EMBL/GenBank/DDBJ databases">
        <authorList>
            <consortium name="Pathogen Informatics"/>
            <person name="Doyle S."/>
        </authorList>
    </citation>
    <scope>NUCLEOTIDE SEQUENCE [LARGE SCALE GENOMIC DNA]</scope>
    <source>
        <strain evidence="5 6">NCTC7582</strain>
    </source>
</reference>
<gene>
    <name evidence="5" type="primary">slpA_1</name>
    <name evidence="5" type="ORF">NCTC7582_00700</name>
</gene>
<feature type="domain" description="SLH" evidence="4">
    <location>
        <begin position="100"/>
        <end position="158"/>
    </location>
</feature>
<evidence type="ECO:0000313" key="5">
    <source>
        <dbReference type="EMBL" id="SPT96792.1"/>
    </source>
</evidence>
<feature type="region of interest" description="Disordered" evidence="2">
    <location>
        <begin position="544"/>
        <end position="583"/>
    </location>
</feature>
<organism evidence="5 6">
    <name type="scientific">Lysinibacillus capsici</name>
    <dbReference type="NCBI Taxonomy" id="2115968"/>
    <lineage>
        <taxon>Bacteria</taxon>
        <taxon>Bacillati</taxon>
        <taxon>Bacillota</taxon>
        <taxon>Bacilli</taxon>
        <taxon>Bacillales</taxon>
        <taxon>Bacillaceae</taxon>
        <taxon>Lysinibacillus</taxon>
    </lineage>
</organism>
<protein>
    <submittedName>
        <fullName evidence="5">S-layer protein</fullName>
    </submittedName>
</protein>
<dbReference type="InterPro" id="IPR001119">
    <property type="entry name" value="SLH_dom"/>
</dbReference>
<dbReference type="RefSeq" id="WP_112116662.1">
    <property type="nucleotide sequence ID" value="NZ_UAQE01000001.1"/>
</dbReference>
<feature type="compositionally biased region" description="Low complexity" evidence="2">
    <location>
        <begin position="552"/>
        <end position="567"/>
    </location>
</feature>
<dbReference type="InterPro" id="IPR051465">
    <property type="entry name" value="Cell_Envelope_Struct_Comp"/>
</dbReference>
<evidence type="ECO:0000256" key="2">
    <source>
        <dbReference type="SAM" id="MobiDB-lite"/>
    </source>
</evidence>
<dbReference type="PANTHER" id="PTHR43308:SF5">
    <property type="entry name" value="S-LAYER PROTEIN _ PEPTIDOGLYCAN ENDO-BETA-N-ACETYLGLUCOSAMINIDASE"/>
    <property type="match status" value="1"/>
</dbReference>
<dbReference type="Pfam" id="PF00395">
    <property type="entry name" value="SLH"/>
    <property type="match status" value="3"/>
</dbReference>
<name>A0A2X0Z4R6_9BACI</name>
<evidence type="ECO:0000256" key="3">
    <source>
        <dbReference type="SAM" id="SignalP"/>
    </source>
</evidence>
<keyword evidence="1 3" id="KW-0732">Signal</keyword>
<accession>A0A2X0Z4R6</accession>
<feature type="signal peptide" evidence="3">
    <location>
        <begin position="1"/>
        <end position="34"/>
    </location>
</feature>
<dbReference type="Proteomes" id="UP000251431">
    <property type="component" value="Unassembled WGS sequence"/>
</dbReference>
<evidence type="ECO:0000256" key="1">
    <source>
        <dbReference type="ARBA" id="ARBA00022729"/>
    </source>
</evidence>
<proteinExistence type="predicted"/>
<sequence length="1394" mass="147819">MKKKNKNFNKIIASTVTASVVVSSLVTVIPNANAAATKFKDVQSNAYFYEAVNSLHARNIISGYEDGTFRPNEPLTRAHAAKIIALALDLETTNIKNPGFKDVSEKHSFYKYIAALADKGIIVGSEGEYRPNDPVTRAQMAKIISLAYDLKSENSQQKINFTDVSQDDWFNTYVGVLIENEITSGTTSTTFSPNKSVTRGQLAAFIYRSENKITPVPVHVNETISNITDETLVTSEGTYTLSDDQKKWINPSNLATLKGANLKLTIKENKIEQIQSIELTAKGTPSTDTNNPYVNHAVFDGKGATIDSTVIVNSDYITMKNITIKGDLHVGKGVENSFYSEFLKVEGKTTIDDTLQLANQTNAYKSFGAKVASMNNLPIAANETKVRGRVVFSEFQLGDVGVDKNADVIFLSKTSGASTVGEIVVNSNAILTAGSSVVLPKVLIVQGATDVVINSNVTSLQVTTTGEVKLSGKSDIVNLSLMTSANVNLQTIGRVSNLETLNRETKVTIGTETKIGNLVIPTGSKPADIIQNYNFVKGNVERVAGTKNPDLSDTSSDNSGSGSIDTTVPVAPSAPKGLQGVSPTLVGNDGKITGLNASKKYQYKLVTDTSWTNVPLLATEIIGLGVGNYEVRYAASGNIPASLSTTVYVQSSNQSQAPSHIQLVNYATAGKDMIALPSLPVGSLIKVYDASTNGNILGSFSVTTSTALSIVEILGGFPLGLDKVYVTVTENGKTESTRVEKGVPTTFPNAPAVSDITVTDNATGADKVTVKLPSPIGDYMISVYDVSGNQLEWGILPDGNGEKSIAISSGFANGMSEIDVAIIKVTDNGTQYAESLRTRVSIGSLSPLAVTAVDDPFSNDKINITVGEPVDLGNEFAFKVFDDANAADAGKPSLNADVSSWETLPPDGKISSAAGKVVVVVERTSAGKIAKKIGQVVANTIVNNPLLETVTIDGKDGVSSQDGKMETIRLKFSANIDPTTVTKDSFTVPGFTVESIKVTDKNGRTPLLSNGNPNPLYTQGENKYITIRVEPMVGTHFTPEVIQNPNESIIDINGVNIAGIHVTAVDQAAPVIISSGFIDKGSNGVDVGDQLTIIFSEDVNLGLANLIDLANDFTLSNQTNSTFAFANDDTFELLGNTVTVTLGATTVSKIEQNTTITMSANGNDISLKDAALNKAKPQKEFVNETVYSDAKTINITNIPLTIVNPITAPNAMKAQGTNAGTMKLTGLTDGVTYEYIIDSNATTSISTDWAGATLIPLSGTTEIDNISINAGQFMHIRIASAGGQPANDVQDLAQIELNDIKPAAAPEPTVAVGVAGYTKLSNLQTQETYEYFVDSNPNAADNAAEWSTATTKTGVTYIEIPANTSQYIHIRIKATAEKPASYIKSIKGTGNEGP</sequence>
<evidence type="ECO:0000313" key="6">
    <source>
        <dbReference type="Proteomes" id="UP000251431"/>
    </source>
</evidence>
<dbReference type="EMBL" id="UAQE01000001">
    <property type="protein sequence ID" value="SPT96792.1"/>
    <property type="molecule type" value="Genomic_DNA"/>
</dbReference>
<dbReference type="PROSITE" id="PS51272">
    <property type="entry name" value="SLH"/>
    <property type="match status" value="3"/>
</dbReference>
<feature type="chain" id="PRO_5015925656" evidence="3">
    <location>
        <begin position="35"/>
        <end position="1394"/>
    </location>
</feature>
<dbReference type="PANTHER" id="PTHR43308">
    <property type="entry name" value="OUTER MEMBRANE PROTEIN ALPHA-RELATED"/>
    <property type="match status" value="1"/>
</dbReference>
<feature type="domain" description="SLH" evidence="4">
    <location>
        <begin position="35"/>
        <end position="98"/>
    </location>
</feature>